<feature type="compositionally biased region" description="Polar residues" evidence="1">
    <location>
        <begin position="70"/>
        <end position="85"/>
    </location>
</feature>
<dbReference type="AlphaFoldDB" id="A0A6A6IJI2"/>
<organism evidence="2 3">
    <name type="scientific">Trematosphaeria pertusa</name>
    <dbReference type="NCBI Taxonomy" id="390896"/>
    <lineage>
        <taxon>Eukaryota</taxon>
        <taxon>Fungi</taxon>
        <taxon>Dikarya</taxon>
        <taxon>Ascomycota</taxon>
        <taxon>Pezizomycotina</taxon>
        <taxon>Dothideomycetes</taxon>
        <taxon>Pleosporomycetidae</taxon>
        <taxon>Pleosporales</taxon>
        <taxon>Massarineae</taxon>
        <taxon>Trematosphaeriaceae</taxon>
        <taxon>Trematosphaeria</taxon>
    </lineage>
</organism>
<dbReference type="RefSeq" id="XP_033684717.1">
    <property type="nucleotide sequence ID" value="XM_033833184.1"/>
</dbReference>
<evidence type="ECO:0000313" key="3">
    <source>
        <dbReference type="Proteomes" id="UP000800094"/>
    </source>
</evidence>
<gene>
    <name evidence="2" type="ORF">BU26DRAFT_563609</name>
</gene>
<keyword evidence="3" id="KW-1185">Reference proteome</keyword>
<feature type="compositionally biased region" description="Basic and acidic residues" evidence="1">
    <location>
        <begin position="14"/>
        <end position="38"/>
    </location>
</feature>
<dbReference type="GeneID" id="54586514"/>
<protein>
    <submittedName>
        <fullName evidence="2">Uncharacterized protein</fullName>
    </submittedName>
</protein>
<accession>A0A6A6IJI2</accession>
<reference evidence="2" key="1">
    <citation type="journal article" date="2020" name="Stud. Mycol.">
        <title>101 Dothideomycetes genomes: a test case for predicting lifestyles and emergence of pathogens.</title>
        <authorList>
            <person name="Haridas S."/>
            <person name="Albert R."/>
            <person name="Binder M."/>
            <person name="Bloem J."/>
            <person name="Labutti K."/>
            <person name="Salamov A."/>
            <person name="Andreopoulos B."/>
            <person name="Baker S."/>
            <person name="Barry K."/>
            <person name="Bills G."/>
            <person name="Bluhm B."/>
            <person name="Cannon C."/>
            <person name="Castanera R."/>
            <person name="Culley D."/>
            <person name="Daum C."/>
            <person name="Ezra D."/>
            <person name="Gonzalez J."/>
            <person name="Henrissat B."/>
            <person name="Kuo A."/>
            <person name="Liang C."/>
            <person name="Lipzen A."/>
            <person name="Lutzoni F."/>
            <person name="Magnuson J."/>
            <person name="Mondo S."/>
            <person name="Nolan M."/>
            <person name="Ohm R."/>
            <person name="Pangilinan J."/>
            <person name="Park H.-J."/>
            <person name="Ramirez L."/>
            <person name="Alfaro M."/>
            <person name="Sun H."/>
            <person name="Tritt A."/>
            <person name="Yoshinaga Y."/>
            <person name="Zwiers L.-H."/>
            <person name="Turgeon B."/>
            <person name="Goodwin S."/>
            <person name="Spatafora J."/>
            <person name="Crous P."/>
            <person name="Grigoriev I."/>
        </authorList>
    </citation>
    <scope>NUCLEOTIDE SEQUENCE</scope>
    <source>
        <strain evidence="2">CBS 122368</strain>
    </source>
</reference>
<evidence type="ECO:0000313" key="2">
    <source>
        <dbReference type="EMBL" id="KAF2249713.1"/>
    </source>
</evidence>
<sequence length="257" mass="28182">MSAAAAKSVSIAEPVRESGSRKRARDAFGTRCGREGAHKGAVTAEGLSVRTRNAHVEDEDEEDDNDSHRTVSPASSARTCYNPASSEKGRPIARPKHRNPATTADAVLADMYAAMDTSGDHASLAANTRRDIRDIRTTDTSSADFDAHSVRLGELYFEENIAPRGKLYGVVSFDGPIWVGHDNPEAGQWRIGCVPLPGDMDAPPIHDIIDMAIDHKGRPRYLVEVDAVWLSAKDIRTMKLVERVANFCKVNRDWDMN</sequence>
<proteinExistence type="predicted"/>
<dbReference type="Proteomes" id="UP000800094">
    <property type="component" value="Unassembled WGS sequence"/>
</dbReference>
<dbReference type="OrthoDB" id="10625028at2759"/>
<feature type="region of interest" description="Disordered" evidence="1">
    <location>
        <begin position="1"/>
        <end position="100"/>
    </location>
</feature>
<evidence type="ECO:0000256" key="1">
    <source>
        <dbReference type="SAM" id="MobiDB-lite"/>
    </source>
</evidence>
<name>A0A6A6IJI2_9PLEO</name>
<dbReference type="EMBL" id="ML987194">
    <property type="protein sequence ID" value="KAF2249713.1"/>
    <property type="molecule type" value="Genomic_DNA"/>
</dbReference>